<evidence type="ECO:0000313" key="2">
    <source>
        <dbReference type="Proteomes" id="UP000596857"/>
    </source>
</evidence>
<evidence type="ECO:0000313" key="1">
    <source>
        <dbReference type="EMBL" id="NOU80771.1"/>
    </source>
</evidence>
<comment type="caution">
    <text evidence="1">The sequence shown here is derived from an EMBL/GenBank/DDBJ whole genome shotgun (WGS) entry which is preliminary data.</text>
</comment>
<keyword evidence="2" id="KW-1185">Reference proteome</keyword>
<sequence length="126" mass="14748">MGIWSFKEAADVLELAESSARRWVYSLESAGYQFGRIENRRKLTDEDMLALLRLKLLSQKMTLEEACSFVAEESVKEQPVAAVINEHNVELKEFEEELFKLETAIFWEGNKEPLVRLRQKWILLQN</sequence>
<name>A0ABX1YIX6_9BACL</name>
<dbReference type="Proteomes" id="UP000596857">
    <property type="component" value="Unassembled WGS sequence"/>
</dbReference>
<gene>
    <name evidence="1" type="ORF">GC101_18065</name>
</gene>
<evidence type="ECO:0008006" key="3">
    <source>
        <dbReference type="Google" id="ProtNLM"/>
    </source>
</evidence>
<dbReference type="EMBL" id="WHOB01000058">
    <property type="protein sequence ID" value="NOU80771.1"/>
    <property type="molecule type" value="Genomic_DNA"/>
</dbReference>
<organism evidence="1 2">
    <name type="scientific">Paenibacillus phytohabitans</name>
    <dbReference type="NCBI Taxonomy" id="2654978"/>
    <lineage>
        <taxon>Bacteria</taxon>
        <taxon>Bacillati</taxon>
        <taxon>Bacillota</taxon>
        <taxon>Bacilli</taxon>
        <taxon>Bacillales</taxon>
        <taxon>Paenibacillaceae</taxon>
        <taxon>Paenibacillus</taxon>
    </lineage>
</organism>
<reference evidence="1 2" key="1">
    <citation type="submission" date="2019-10" db="EMBL/GenBank/DDBJ databases">
        <title>Description of Paenibacillus terricola sp. nov.</title>
        <authorList>
            <person name="Carlier A."/>
            <person name="Qi S."/>
        </authorList>
    </citation>
    <scope>NUCLEOTIDE SEQUENCE [LARGE SCALE GENOMIC DNA]</scope>
    <source>
        <strain evidence="1 2">LMG 31459</strain>
    </source>
</reference>
<protein>
    <recommendedName>
        <fullName evidence="3">HTH merR-type domain-containing protein</fullName>
    </recommendedName>
</protein>
<accession>A0ABX1YIX6</accession>
<dbReference type="RefSeq" id="WP_171718368.1">
    <property type="nucleotide sequence ID" value="NZ_WHOB01000058.1"/>
</dbReference>
<proteinExistence type="predicted"/>